<dbReference type="InterPro" id="IPR051532">
    <property type="entry name" value="Ester_Hydrolysis_Enzymes"/>
</dbReference>
<dbReference type="Gene3D" id="3.40.50.1110">
    <property type="entry name" value="SGNH hydrolase"/>
    <property type="match status" value="1"/>
</dbReference>
<evidence type="ECO:0000313" key="2">
    <source>
        <dbReference type="EMBL" id="QEL13443.1"/>
    </source>
</evidence>
<dbReference type="GO" id="GO:0004622">
    <property type="term" value="F:phosphatidylcholine lysophospholipase activity"/>
    <property type="evidence" value="ECO:0007669"/>
    <property type="project" value="TreeGrafter"/>
</dbReference>
<dbReference type="Pfam" id="PF13472">
    <property type="entry name" value="Lipase_GDSL_2"/>
    <property type="match status" value="1"/>
</dbReference>
<evidence type="ECO:0000313" key="3">
    <source>
        <dbReference type="Proteomes" id="UP000324974"/>
    </source>
</evidence>
<name>A0A5C1A527_9BACT</name>
<dbReference type="PANTHER" id="PTHR30383">
    <property type="entry name" value="THIOESTERASE 1/PROTEASE 1/LYSOPHOSPHOLIPASE L1"/>
    <property type="match status" value="1"/>
</dbReference>
<sequence length="214" mass="23789">MFATSLTVTLTAILATETMRPLRWEKEVAGIEKRIAGEHHAEGGVVFAGSSSIRLWNLTKSFPDQKYVNAGFGGSEIRDSTQFADRLIVPHQPKTIVFYAGDNDIANKRTPAQLRDDFAAFVKHIHAKLPKTRILYLPVKPSLARWKMYDVQQSANGMIRAMGETDPLLTYVDTVPVTLGADGRPKPEFFQKDGLHMNDTGYAAWSAVVKKALE</sequence>
<feature type="domain" description="SGNH hydrolase-type esterase" evidence="1">
    <location>
        <begin position="58"/>
        <end position="204"/>
    </location>
</feature>
<proteinExistence type="predicted"/>
<dbReference type="EMBL" id="CP042425">
    <property type="protein sequence ID" value="QEL13443.1"/>
    <property type="molecule type" value="Genomic_DNA"/>
</dbReference>
<reference evidence="3" key="1">
    <citation type="submission" date="2019-08" db="EMBL/GenBank/DDBJ databases">
        <title>Limnoglobus roseus gen. nov., sp. nov., a novel freshwater planctomycete with a giant genome from the family Gemmataceae.</title>
        <authorList>
            <person name="Kulichevskaya I.S."/>
            <person name="Naumoff D.G."/>
            <person name="Miroshnikov K."/>
            <person name="Ivanova A."/>
            <person name="Philippov D.A."/>
            <person name="Hakobyan A."/>
            <person name="Rijpstra I.C."/>
            <person name="Sinninghe Damste J.S."/>
            <person name="Liesack W."/>
            <person name="Dedysh S.N."/>
        </authorList>
    </citation>
    <scope>NUCLEOTIDE SEQUENCE [LARGE SCALE GENOMIC DNA]</scope>
    <source>
        <strain evidence="3">PX52</strain>
    </source>
</reference>
<dbReference type="PANTHER" id="PTHR30383:SF5">
    <property type="entry name" value="SGNH HYDROLASE-TYPE ESTERASE DOMAIN-CONTAINING PROTEIN"/>
    <property type="match status" value="1"/>
</dbReference>
<protein>
    <submittedName>
        <fullName evidence="2">GDSL family lipase</fullName>
    </submittedName>
</protein>
<keyword evidence="3" id="KW-1185">Reference proteome</keyword>
<dbReference type="OrthoDB" id="2513075at2"/>
<dbReference type="Proteomes" id="UP000324974">
    <property type="component" value="Chromosome"/>
</dbReference>
<dbReference type="InterPro" id="IPR036514">
    <property type="entry name" value="SGNH_hydro_sf"/>
</dbReference>
<gene>
    <name evidence="2" type="ORF">PX52LOC_00300</name>
</gene>
<dbReference type="SUPFAM" id="SSF52266">
    <property type="entry name" value="SGNH hydrolase"/>
    <property type="match status" value="1"/>
</dbReference>
<dbReference type="KEGG" id="lrs:PX52LOC_00300"/>
<evidence type="ECO:0000259" key="1">
    <source>
        <dbReference type="Pfam" id="PF13472"/>
    </source>
</evidence>
<dbReference type="AlphaFoldDB" id="A0A5C1A527"/>
<dbReference type="InterPro" id="IPR013830">
    <property type="entry name" value="SGNH_hydro"/>
</dbReference>
<dbReference type="RefSeq" id="WP_149108418.1">
    <property type="nucleotide sequence ID" value="NZ_CP042425.1"/>
</dbReference>
<organism evidence="2 3">
    <name type="scientific">Limnoglobus roseus</name>
    <dbReference type="NCBI Taxonomy" id="2598579"/>
    <lineage>
        <taxon>Bacteria</taxon>
        <taxon>Pseudomonadati</taxon>
        <taxon>Planctomycetota</taxon>
        <taxon>Planctomycetia</taxon>
        <taxon>Gemmatales</taxon>
        <taxon>Gemmataceae</taxon>
        <taxon>Limnoglobus</taxon>
    </lineage>
</organism>
<accession>A0A5C1A527</accession>